<evidence type="ECO:0000313" key="1">
    <source>
        <dbReference type="EMBL" id="KAK7574125.1"/>
    </source>
</evidence>
<proteinExistence type="predicted"/>
<name>A0AAN9T5U3_9HEMI</name>
<dbReference type="GO" id="GO:0031122">
    <property type="term" value="P:cytoplasmic microtubule organization"/>
    <property type="evidence" value="ECO:0007669"/>
    <property type="project" value="TreeGrafter"/>
</dbReference>
<gene>
    <name evidence="1" type="ORF">V9T40_011316</name>
</gene>
<evidence type="ECO:0000313" key="2">
    <source>
        <dbReference type="Proteomes" id="UP001367676"/>
    </source>
</evidence>
<dbReference type="InterPro" id="IPR036322">
    <property type="entry name" value="WD40_repeat_dom_sf"/>
</dbReference>
<dbReference type="InterPro" id="IPR015943">
    <property type="entry name" value="WD40/YVTN_repeat-like_dom_sf"/>
</dbReference>
<dbReference type="SUPFAM" id="SSF50978">
    <property type="entry name" value="WD40 repeat-like"/>
    <property type="match status" value="1"/>
</dbReference>
<dbReference type="AlphaFoldDB" id="A0AAN9T5U3"/>
<organism evidence="1 2">
    <name type="scientific">Parthenolecanium corni</name>
    <dbReference type="NCBI Taxonomy" id="536013"/>
    <lineage>
        <taxon>Eukaryota</taxon>
        <taxon>Metazoa</taxon>
        <taxon>Ecdysozoa</taxon>
        <taxon>Arthropoda</taxon>
        <taxon>Hexapoda</taxon>
        <taxon>Insecta</taxon>
        <taxon>Pterygota</taxon>
        <taxon>Neoptera</taxon>
        <taxon>Paraneoptera</taxon>
        <taxon>Hemiptera</taxon>
        <taxon>Sternorrhyncha</taxon>
        <taxon>Coccoidea</taxon>
        <taxon>Coccidae</taxon>
        <taxon>Parthenolecanium</taxon>
    </lineage>
</organism>
<dbReference type="PANTHER" id="PTHR46947:SF1">
    <property type="entry name" value="WD REPEAT-CONTAINING PROTEIN 73"/>
    <property type="match status" value="1"/>
</dbReference>
<dbReference type="PANTHER" id="PTHR46947">
    <property type="entry name" value="WD REPEAT-CONTAINING PROTEIN 73"/>
    <property type="match status" value="1"/>
</dbReference>
<comment type="caution">
    <text evidence="1">The sequence shown here is derived from an EMBL/GenBank/DDBJ whole genome shotgun (WGS) entry which is preliminary data.</text>
</comment>
<dbReference type="EMBL" id="JBBCAQ010000037">
    <property type="protein sequence ID" value="KAK7574125.1"/>
    <property type="molecule type" value="Genomic_DNA"/>
</dbReference>
<dbReference type="InterPro" id="IPR042795">
    <property type="entry name" value="Wdr73"/>
</dbReference>
<dbReference type="GO" id="GO:0000922">
    <property type="term" value="C:spindle pole"/>
    <property type="evidence" value="ECO:0007669"/>
    <property type="project" value="TreeGrafter"/>
</dbReference>
<accession>A0AAN9T5U3</accession>
<sequence>MDEEDWFFDSFKRYNELQMFDFPRNVVDIDLTSTKNLCVALEEDSSHKNEILIFQLPSALQPKSNSGFTKLERHLSFDHGYFTESPLVQMKCTSHQDNLIISERNGVALFDLTSEDSDIIRKVSSIPGEVECALISVHPLKPNVVLCDGKIGHRSVVDYESMNVIFRLEDSLRESMIPMFISTDIVSFGMTSSGCVISHDIRDGKQTSTLDVKGFSSTSNHWIFSSTFECCSEPTNANFLYALTDDGLLMLFDWRNTSEPAQCVIFSSGTKTSDYSSRQMCVCPSNPYHLALSGFDKNVHVCEIRDGQVIPVFTHDGHAYCHDEYESNVRSICSKWLNFISSNTLVSCASNASLQCWQYKIS</sequence>
<keyword evidence="2" id="KW-1185">Reference proteome</keyword>
<reference evidence="1 2" key="1">
    <citation type="submission" date="2024-03" db="EMBL/GenBank/DDBJ databases">
        <title>Adaptation during the transition from Ophiocordyceps entomopathogen to insect associate is accompanied by gene loss and intensified selection.</title>
        <authorList>
            <person name="Ward C.M."/>
            <person name="Onetto C.A."/>
            <person name="Borneman A.R."/>
        </authorList>
    </citation>
    <scope>NUCLEOTIDE SEQUENCE [LARGE SCALE GENOMIC DNA]</scope>
    <source>
        <strain evidence="1">AWRI1</strain>
        <tissue evidence="1">Single Adult Female</tissue>
    </source>
</reference>
<dbReference type="Gene3D" id="2.130.10.10">
    <property type="entry name" value="YVTN repeat-like/Quinoprotein amine dehydrogenase"/>
    <property type="match status" value="1"/>
</dbReference>
<dbReference type="GO" id="GO:0005829">
    <property type="term" value="C:cytosol"/>
    <property type="evidence" value="ECO:0007669"/>
    <property type="project" value="TreeGrafter"/>
</dbReference>
<protein>
    <submittedName>
        <fullName evidence="1">Uncharacterized protein</fullName>
    </submittedName>
</protein>
<dbReference type="Proteomes" id="UP001367676">
    <property type="component" value="Unassembled WGS sequence"/>
</dbReference>